<keyword evidence="1" id="KW-0732">Signal</keyword>
<proteinExistence type="predicted"/>
<gene>
    <name evidence="3" type="ORF">FHR19_002039</name>
</gene>
<dbReference type="Gene3D" id="2.60.120.560">
    <property type="entry name" value="Exo-inulinase, domain 1"/>
    <property type="match status" value="1"/>
</dbReference>
<keyword evidence="4" id="KW-1185">Reference proteome</keyword>
<dbReference type="RefSeq" id="WP_343053233.1">
    <property type="nucleotide sequence ID" value="NZ_JACIJJ010000003.1"/>
</dbReference>
<protein>
    <recommendedName>
        <fullName evidence="2">3-keto-alpha-glucoside-1,2-lyase/3-keto-2-hydroxy-glucal hydratase domain-containing protein</fullName>
    </recommendedName>
</protein>
<sequence length="268" mass="29042">MKAIRLAAIAAVGLAGAATAQDKPGFKDTPVLPNNQWRVHDADRPYPTVVTPAAQPGGAPADAVVLFDGKSLDAWKADKAPWTVADGAMTIPKGAGPLTTKQSFGDVQLHLEFRSPNPPTKTSQDRGNSGIWFMERYEIQILDGYNNPTYADGTVGSVYGFKPALANASRKPGEWQSYDIVFERPRFDAAGKLLRPAYITAFLNGVLVQNHQAMLGTTVWRKVASYTAHADALPIQLQDHDSPVSFRNIWVRPLPEAAIAQDLPGEPK</sequence>
<organism evidence="3 4">
    <name type="scientific">Sphingomonas yantingensis</name>
    <dbReference type="NCBI Taxonomy" id="1241761"/>
    <lineage>
        <taxon>Bacteria</taxon>
        <taxon>Pseudomonadati</taxon>
        <taxon>Pseudomonadota</taxon>
        <taxon>Alphaproteobacteria</taxon>
        <taxon>Sphingomonadales</taxon>
        <taxon>Sphingomonadaceae</taxon>
        <taxon>Sphingomonas</taxon>
    </lineage>
</organism>
<feature type="domain" description="3-keto-alpha-glucoside-1,2-lyase/3-keto-2-hydroxy-glucal hydratase" evidence="2">
    <location>
        <begin position="63"/>
        <end position="252"/>
    </location>
</feature>
<feature type="signal peptide" evidence="1">
    <location>
        <begin position="1"/>
        <end position="20"/>
    </location>
</feature>
<evidence type="ECO:0000259" key="2">
    <source>
        <dbReference type="Pfam" id="PF06439"/>
    </source>
</evidence>
<name>A0A7W9EI24_9SPHN</name>
<evidence type="ECO:0000313" key="3">
    <source>
        <dbReference type="EMBL" id="MBB5698684.1"/>
    </source>
</evidence>
<feature type="chain" id="PRO_5031406606" description="3-keto-alpha-glucoside-1,2-lyase/3-keto-2-hydroxy-glucal hydratase domain-containing protein" evidence="1">
    <location>
        <begin position="21"/>
        <end position="268"/>
    </location>
</feature>
<reference evidence="3 4" key="1">
    <citation type="submission" date="2020-08" db="EMBL/GenBank/DDBJ databases">
        <title>Genomic Encyclopedia of Type Strains, Phase IV (KMG-IV): sequencing the most valuable type-strain genomes for metagenomic binning, comparative biology and taxonomic classification.</title>
        <authorList>
            <person name="Goeker M."/>
        </authorList>
    </citation>
    <scope>NUCLEOTIDE SEQUENCE [LARGE SCALE GENOMIC DNA]</scope>
    <source>
        <strain evidence="3 4">DSM 27244</strain>
    </source>
</reference>
<comment type="caution">
    <text evidence="3">The sequence shown here is derived from an EMBL/GenBank/DDBJ whole genome shotgun (WGS) entry which is preliminary data.</text>
</comment>
<dbReference type="Proteomes" id="UP000557739">
    <property type="component" value="Unassembled WGS sequence"/>
</dbReference>
<dbReference type="AlphaFoldDB" id="A0A7W9EI24"/>
<evidence type="ECO:0000313" key="4">
    <source>
        <dbReference type="Proteomes" id="UP000557739"/>
    </source>
</evidence>
<evidence type="ECO:0000256" key="1">
    <source>
        <dbReference type="SAM" id="SignalP"/>
    </source>
</evidence>
<accession>A0A7W9EI24</accession>
<dbReference type="GO" id="GO:0016787">
    <property type="term" value="F:hydrolase activity"/>
    <property type="evidence" value="ECO:0007669"/>
    <property type="project" value="InterPro"/>
</dbReference>
<dbReference type="EMBL" id="JACIJJ010000003">
    <property type="protein sequence ID" value="MBB5698684.1"/>
    <property type="molecule type" value="Genomic_DNA"/>
</dbReference>
<dbReference type="InterPro" id="IPR010496">
    <property type="entry name" value="AL/BT2_dom"/>
</dbReference>
<dbReference type="Pfam" id="PF06439">
    <property type="entry name" value="3keto-disac_hyd"/>
    <property type="match status" value="1"/>
</dbReference>